<protein>
    <submittedName>
        <fullName evidence="2">Uncharacterized protein</fullName>
    </submittedName>
</protein>
<evidence type="ECO:0000256" key="1">
    <source>
        <dbReference type="SAM" id="MobiDB-lite"/>
    </source>
</evidence>
<evidence type="ECO:0000313" key="2">
    <source>
        <dbReference type="EMBL" id="MBN3545751.1"/>
    </source>
</evidence>
<dbReference type="Proteomes" id="UP001319060">
    <property type="component" value="Unassembled WGS sequence"/>
</dbReference>
<dbReference type="EMBL" id="JAFHKS010000043">
    <property type="protein sequence ID" value="MBN3545751.1"/>
    <property type="molecule type" value="Genomic_DNA"/>
</dbReference>
<evidence type="ECO:0000313" key="3">
    <source>
        <dbReference type="Proteomes" id="UP001319060"/>
    </source>
</evidence>
<proteinExistence type="predicted"/>
<accession>A0ABS2ZE59</accession>
<comment type="caution">
    <text evidence="2">The sequence shown here is derived from an EMBL/GenBank/DDBJ whole genome shotgun (WGS) entry which is preliminary data.</text>
</comment>
<organism evidence="2 3">
    <name type="scientific">Fictibacillus barbaricus</name>
    <dbReference type="NCBI Taxonomy" id="182136"/>
    <lineage>
        <taxon>Bacteria</taxon>
        <taxon>Bacillati</taxon>
        <taxon>Bacillota</taxon>
        <taxon>Bacilli</taxon>
        <taxon>Bacillales</taxon>
        <taxon>Fictibacillaceae</taxon>
        <taxon>Fictibacillus</taxon>
    </lineage>
</organism>
<sequence>MPRKNEEIENTFKYSIWNTRTDEDQPGTKEKYTKPIDRSNIESKTADNQE</sequence>
<keyword evidence="3" id="KW-1185">Reference proteome</keyword>
<name>A0ABS2ZE59_9BACL</name>
<feature type="compositionally biased region" description="Basic and acidic residues" evidence="1">
    <location>
        <begin position="20"/>
        <end position="50"/>
    </location>
</feature>
<dbReference type="RefSeq" id="WP_188402609.1">
    <property type="nucleotide sequence ID" value="NZ_BMCE01000002.1"/>
</dbReference>
<gene>
    <name evidence="2" type="ORF">JYA64_10640</name>
</gene>
<reference evidence="2 3" key="1">
    <citation type="submission" date="2021-01" db="EMBL/GenBank/DDBJ databases">
        <title>Genome Sequencing of Type Strains.</title>
        <authorList>
            <person name="Lemaire J.F."/>
            <person name="Inderbitzin P."/>
            <person name="Collins S.B."/>
            <person name="Wespe N."/>
            <person name="Knight-Connoni V."/>
        </authorList>
    </citation>
    <scope>NUCLEOTIDE SEQUENCE [LARGE SCALE GENOMIC DNA]</scope>
    <source>
        <strain evidence="2 3">DSM 14730</strain>
    </source>
</reference>
<feature type="region of interest" description="Disordered" evidence="1">
    <location>
        <begin position="18"/>
        <end position="50"/>
    </location>
</feature>